<dbReference type="InterPro" id="IPR011047">
    <property type="entry name" value="Quinoprotein_ADH-like_sf"/>
</dbReference>
<gene>
    <name evidence="2" type="ORF">ACFFTL_25635</name>
</gene>
<dbReference type="PANTHER" id="PTHR34512:SF30">
    <property type="entry name" value="OUTER MEMBRANE PROTEIN ASSEMBLY FACTOR BAMB"/>
    <property type="match status" value="1"/>
</dbReference>
<dbReference type="PANTHER" id="PTHR34512">
    <property type="entry name" value="CELL SURFACE PROTEIN"/>
    <property type="match status" value="1"/>
</dbReference>
<protein>
    <submittedName>
        <fullName evidence="2">PQQ-binding-like beta-propeller repeat protein</fullName>
    </submittedName>
</protein>
<evidence type="ECO:0000313" key="3">
    <source>
        <dbReference type="Proteomes" id="UP001589710"/>
    </source>
</evidence>
<dbReference type="Proteomes" id="UP001589710">
    <property type="component" value="Unassembled WGS sequence"/>
</dbReference>
<dbReference type="SUPFAM" id="SSF50998">
    <property type="entry name" value="Quinoprotein alcohol dehydrogenase-like"/>
    <property type="match status" value="1"/>
</dbReference>
<dbReference type="Gene3D" id="2.40.10.480">
    <property type="match status" value="1"/>
</dbReference>
<accession>A0ABV5RCN4</accession>
<dbReference type="RefSeq" id="WP_345516044.1">
    <property type="nucleotide sequence ID" value="NZ_BAAAXD010000034.1"/>
</dbReference>
<organism evidence="2 3">
    <name type="scientific">Streptomyces yanii</name>
    <dbReference type="NCBI Taxonomy" id="78510"/>
    <lineage>
        <taxon>Bacteria</taxon>
        <taxon>Bacillati</taxon>
        <taxon>Actinomycetota</taxon>
        <taxon>Actinomycetes</taxon>
        <taxon>Kitasatosporales</taxon>
        <taxon>Streptomycetaceae</taxon>
        <taxon>Streptomyces</taxon>
    </lineage>
</organism>
<dbReference type="InterPro" id="IPR002372">
    <property type="entry name" value="PQQ_rpt_dom"/>
</dbReference>
<feature type="domain" description="Pyrrolo-quinoline quinone repeat" evidence="1">
    <location>
        <begin position="109"/>
        <end position="320"/>
    </location>
</feature>
<evidence type="ECO:0000259" key="1">
    <source>
        <dbReference type="Pfam" id="PF13360"/>
    </source>
</evidence>
<reference evidence="2 3" key="1">
    <citation type="submission" date="2024-09" db="EMBL/GenBank/DDBJ databases">
        <authorList>
            <person name="Sun Q."/>
            <person name="Mori K."/>
        </authorList>
    </citation>
    <scope>NUCLEOTIDE SEQUENCE [LARGE SCALE GENOMIC DNA]</scope>
    <source>
        <strain evidence="2 3">JCM 3331</strain>
    </source>
</reference>
<dbReference type="InterPro" id="IPR015943">
    <property type="entry name" value="WD40/YVTN_repeat-like_dom_sf"/>
</dbReference>
<sequence length="429" mass="45622">MMLSPYGYLPGDAMVRSWSAAKDRTSSGQDDNWVVGDVAIRSRYDAVTGFGLAAGQDGKKLWEYVPPGRTQMCGAAPHAGAGVVLVAYEDDGTGEGSTPDGVPVKACSNVLALDAKDGRELWKEHSKLRRDSFGDVVAGSSPRLDAGGGLAVVAQDRRATTSTGQKDKGGDVSLRGLDVRTGKQRWAAELPDRCGPDTVSVGRKRVFAVLTCGSGGRDKRAVAEVTVAAFDRATGALEWNVPVDARRPLDPKTVVGIESADPLVLTVGVSADSPGNTGLFISFDENGRPRPTIELDREQGVIQASTVMSTAVVGDRLYALAKYWKKGNHHTAIAFDLKTGQEVWSQGMDDPAAGMAVIGDRVTVLCEWSTQSAAITTMVELDAADGEELDERHFRDEVPGLVGGMYERDGQLVVAGLGGSYPFTAYERW</sequence>
<dbReference type="Pfam" id="PF13360">
    <property type="entry name" value="PQQ_2"/>
    <property type="match status" value="1"/>
</dbReference>
<evidence type="ECO:0000313" key="2">
    <source>
        <dbReference type="EMBL" id="MFB9575567.1"/>
    </source>
</evidence>
<name>A0ABV5RCN4_9ACTN</name>
<comment type="caution">
    <text evidence="2">The sequence shown here is derived from an EMBL/GenBank/DDBJ whole genome shotgun (WGS) entry which is preliminary data.</text>
</comment>
<keyword evidence="3" id="KW-1185">Reference proteome</keyword>
<dbReference type="EMBL" id="JBHMCG010000110">
    <property type="protein sequence ID" value="MFB9575567.1"/>
    <property type="molecule type" value="Genomic_DNA"/>
</dbReference>
<proteinExistence type="predicted"/>
<dbReference type="Gene3D" id="2.130.10.10">
    <property type="entry name" value="YVTN repeat-like/Quinoprotein amine dehydrogenase"/>
    <property type="match status" value="1"/>
</dbReference>